<dbReference type="AlphaFoldDB" id="A0A8X7ZFE5"/>
<keyword evidence="3" id="KW-1185">Reference proteome</keyword>
<dbReference type="OrthoDB" id="6270329at2759"/>
<comment type="caution">
    <text evidence="2">The sequence shown here is derived from an EMBL/GenBank/DDBJ whole genome shotgun (WGS) entry which is preliminary data.</text>
</comment>
<protein>
    <submittedName>
        <fullName evidence="2">Uncharacterized protein</fullName>
    </submittedName>
</protein>
<evidence type="ECO:0000313" key="3">
    <source>
        <dbReference type="Proteomes" id="UP000886885"/>
    </source>
</evidence>
<reference evidence="2" key="1">
    <citation type="journal article" date="2020" name="bioRxiv">
        <title>Hybrid origin of Populus tomentosa Carr. identified through genome sequencing and phylogenomic analysis.</title>
        <authorList>
            <person name="An X."/>
            <person name="Gao K."/>
            <person name="Chen Z."/>
            <person name="Li J."/>
            <person name="Yang X."/>
            <person name="Yang X."/>
            <person name="Zhou J."/>
            <person name="Guo T."/>
            <person name="Zhao T."/>
            <person name="Huang S."/>
            <person name="Miao D."/>
            <person name="Khan W.U."/>
            <person name="Rao P."/>
            <person name="Ye M."/>
            <person name="Lei B."/>
            <person name="Liao W."/>
            <person name="Wang J."/>
            <person name="Ji L."/>
            <person name="Li Y."/>
            <person name="Guo B."/>
            <person name="Mustafa N.S."/>
            <person name="Li S."/>
            <person name="Yun Q."/>
            <person name="Keller S.R."/>
            <person name="Mao J."/>
            <person name="Zhang R."/>
            <person name="Strauss S.H."/>
        </authorList>
    </citation>
    <scope>NUCLEOTIDE SEQUENCE</scope>
    <source>
        <strain evidence="2">GM15</strain>
        <tissue evidence="2">Leaf</tissue>
    </source>
</reference>
<name>A0A8X7ZFE5_POPTO</name>
<feature type="compositionally biased region" description="Polar residues" evidence="1">
    <location>
        <begin position="262"/>
        <end position="279"/>
    </location>
</feature>
<sequence length="387" mass="43831">MADPRSVVPYHDPYDSPIDYEHLNFMNDANPSLAGLSSDNEPAPAIPESFSGSANANANILDPNNPYEDPMAWNFYYENLTVQSHEAGPSLQNQGQSSLGPVPYAPFPNASFPNASFPDGQTSNASGRSEEIFLDGRNIAVWPPEPVPFQCTFCQVLREIIHTDGNYTTKLEIHGRMGIICHAILENRDHVTAIHPQYYMFDFCKKSLENVKEFLQKYCDDRRQAGFIMVQDPHSFFYEALCVGYDWTDDLHFDVFHDPSPSNSDLQAGTSTGERQATNHGEGEIETERTTRSNLALQTVFPSPYRRCSEEVALVSHCSEEDMPEIRDDSMATQKDQKHPEAINRPPSTLKFERCRRKGTCTSRNHEASRRNKKCLFWDCEMLSRSI</sequence>
<dbReference type="EMBL" id="JAAWWB010000012">
    <property type="protein sequence ID" value="KAG6770483.1"/>
    <property type="molecule type" value="Genomic_DNA"/>
</dbReference>
<dbReference type="Proteomes" id="UP000886885">
    <property type="component" value="Chromosome 6D"/>
</dbReference>
<feature type="region of interest" description="Disordered" evidence="1">
    <location>
        <begin position="262"/>
        <end position="292"/>
    </location>
</feature>
<evidence type="ECO:0000313" key="2">
    <source>
        <dbReference type="EMBL" id="KAG6770483.1"/>
    </source>
</evidence>
<feature type="compositionally biased region" description="Basic and acidic residues" evidence="1">
    <location>
        <begin position="281"/>
        <end position="291"/>
    </location>
</feature>
<proteinExistence type="predicted"/>
<organism evidence="2 3">
    <name type="scientific">Populus tomentosa</name>
    <name type="common">Chinese white poplar</name>
    <dbReference type="NCBI Taxonomy" id="118781"/>
    <lineage>
        <taxon>Eukaryota</taxon>
        <taxon>Viridiplantae</taxon>
        <taxon>Streptophyta</taxon>
        <taxon>Embryophyta</taxon>
        <taxon>Tracheophyta</taxon>
        <taxon>Spermatophyta</taxon>
        <taxon>Magnoliopsida</taxon>
        <taxon>eudicotyledons</taxon>
        <taxon>Gunneridae</taxon>
        <taxon>Pentapetalae</taxon>
        <taxon>rosids</taxon>
        <taxon>fabids</taxon>
        <taxon>Malpighiales</taxon>
        <taxon>Salicaceae</taxon>
        <taxon>Saliceae</taxon>
        <taxon>Populus</taxon>
    </lineage>
</organism>
<accession>A0A8X7ZFE5</accession>
<gene>
    <name evidence="2" type="ORF">POTOM_026167</name>
</gene>
<evidence type="ECO:0000256" key="1">
    <source>
        <dbReference type="SAM" id="MobiDB-lite"/>
    </source>
</evidence>